<feature type="transmembrane region" description="Helical" evidence="1">
    <location>
        <begin position="80"/>
        <end position="109"/>
    </location>
</feature>
<reference evidence="2" key="1">
    <citation type="submission" date="2018-02" db="EMBL/GenBank/DDBJ databases">
        <title>Rhizophora mucronata_Transcriptome.</title>
        <authorList>
            <person name="Meera S.P."/>
            <person name="Sreeshan A."/>
            <person name="Augustine A."/>
        </authorList>
    </citation>
    <scope>NUCLEOTIDE SEQUENCE</scope>
    <source>
        <tissue evidence="2">Leaf</tissue>
    </source>
</reference>
<feature type="transmembrane region" description="Helical" evidence="1">
    <location>
        <begin position="38"/>
        <end position="60"/>
    </location>
</feature>
<keyword evidence="1" id="KW-0472">Membrane</keyword>
<organism evidence="2">
    <name type="scientific">Rhizophora mucronata</name>
    <name type="common">Asiatic mangrove</name>
    <dbReference type="NCBI Taxonomy" id="61149"/>
    <lineage>
        <taxon>Eukaryota</taxon>
        <taxon>Viridiplantae</taxon>
        <taxon>Streptophyta</taxon>
        <taxon>Embryophyta</taxon>
        <taxon>Tracheophyta</taxon>
        <taxon>Spermatophyta</taxon>
        <taxon>Magnoliopsida</taxon>
        <taxon>eudicotyledons</taxon>
        <taxon>Gunneridae</taxon>
        <taxon>Pentapetalae</taxon>
        <taxon>rosids</taxon>
        <taxon>fabids</taxon>
        <taxon>Malpighiales</taxon>
        <taxon>Rhizophoraceae</taxon>
        <taxon>Rhizophora</taxon>
    </lineage>
</organism>
<name>A0A2P2JCD1_RHIMU</name>
<dbReference type="AlphaFoldDB" id="A0A2P2JCD1"/>
<keyword evidence="1" id="KW-0812">Transmembrane</keyword>
<evidence type="ECO:0000256" key="1">
    <source>
        <dbReference type="SAM" id="Phobius"/>
    </source>
</evidence>
<dbReference type="EMBL" id="GGEC01010647">
    <property type="protein sequence ID" value="MBW91130.1"/>
    <property type="molecule type" value="Transcribed_RNA"/>
</dbReference>
<sequence length="136" mass="15796">MDRQRMETKKNNYYNNSNNVVGVVSNNKKPLEWLNEPYYLLHFLAFFAYFILRSSAAQFLSPHSVRHLLHRVTLSSLSLYLNQFLILFSFRVYCIFVVLSFIYLFIYFLGDSSSSGIRTFNCLQAGESGNMGGLCF</sequence>
<protein>
    <submittedName>
        <fullName evidence="2">Uncharacterized protein</fullName>
    </submittedName>
</protein>
<proteinExistence type="predicted"/>
<accession>A0A2P2JCD1</accession>
<keyword evidence="1" id="KW-1133">Transmembrane helix</keyword>
<evidence type="ECO:0000313" key="2">
    <source>
        <dbReference type="EMBL" id="MBW91130.1"/>
    </source>
</evidence>